<protein>
    <submittedName>
        <fullName evidence="4">Secreted protein</fullName>
    </submittedName>
</protein>
<sequence length="90" mass="9732">MRRADALCCIATTAAAASATNADVAVADAGADADDDDGATRRLASPPPPIQPTHNANRLVYIFKARNYHCYALLAYRFKSSNFRPHLKLL</sequence>
<name>A0A183UMM8_TOXCA</name>
<dbReference type="EMBL" id="UYWY01020270">
    <property type="protein sequence ID" value="VDM41069.1"/>
    <property type="molecule type" value="Genomic_DNA"/>
</dbReference>
<proteinExistence type="predicted"/>
<dbReference type="WBParaSite" id="TCNE_0000974801-mRNA-1">
    <property type="protein sequence ID" value="TCNE_0000974801-mRNA-1"/>
    <property type="gene ID" value="TCNE_0000974801"/>
</dbReference>
<gene>
    <name evidence="2" type="ORF">TCNE_LOCUS9748</name>
</gene>
<reference evidence="2 3" key="2">
    <citation type="submission" date="2018-11" db="EMBL/GenBank/DDBJ databases">
        <authorList>
            <consortium name="Pathogen Informatics"/>
        </authorList>
    </citation>
    <scope>NUCLEOTIDE SEQUENCE [LARGE SCALE GENOMIC DNA]</scope>
</reference>
<organism evidence="3 4">
    <name type="scientific">Toxocara canis</name>
    <name type="common">Canine roundworm</name>
    <dbReference type="NCBI Taxonomy" id="6265"/>
    <lineage>
        <taxon>Eukaryota</taxon>
        <taxon>Metazoa</taxon>
        <taxon>Ecdysozoa</taxon>
        <taxon>Nematoda</taxon>
        <taxon>Chromadorea</taxon>
        <taxon>Rhabditida</taxon>
        <taxon>Spirurina</taxon>
        <taxon>Ascaridomorpha</taxon>
        <taxon>Ascaridoidea</taxon>
        <taxon>Toxocaridae</taxon>
        <taxon>Toxocara</taxon>
    </lineage>
</organism>
<keyword evidence="3" id="KW-1185">Reference proteome</keyword>
<reference evidence="4" key="1">
    <citation type="submission" date="2016-06" db="UniProtKB">
        <authorList>
            <consortium name="WormBaseParasite"/>
        </authorList>
    </citation>
    <scope>IDENTIFICATION</scope>
</reference>
<dbReference type="Proteomes" id="UP000050794">
    <property type="component" value="Unassembled WGS sequence"/>
</dbReference>
<feature type="region of interest" description="Disordered" evidence="1">
    <location>
        <begin position="31"/>
        <end position="53"/>
    </location>
</feature>
<evidence type="ECO:0000313" key="3">
    <source>
        <dbReference type="Proteomes" id="UP000050794"/>
    </source>
</evidence>
<accession>A0A183UMM8</accession>
<evidence type="ECO:0000313" key="2">
    <source>
        <dbReference type="EMBL" id="VDM41069.1"/>
    </source>
</evidence>
<evidence type="ECO:0000313" key="4">
    <source>
        <dbReference type="WBParaSite" id="TCNE_0000974801-mRNA-1"/>
    </source>
</evidence>
<dbReference type="AlphaFoldDB" id="A0A183UMM8"/>
<evidence type="ECO:0000256" key="1">
    <source>
        <dbReference type="SAM" id="MobiDB-lite"/>
    </source>
</evidence>